<dbReference type="Proteomes" id="UP000796880">
    <property type="component" value="Unassembled WGS sequence"/>
</dbReference>
<sequence>MKHIDIQVTFKGFMKPSAPTPHYLRHYQLSYLDEIAPSTYIPMVLFYHSNLPRLQICNRIMNSLSESLTHYYPLAGRVKSKLCVDCNDQRALYVEAHARCKLSDILEKLNPNDAVNKFLPPFENHDDGCFDALALIVQLTFFDCGGMSIGVQINHEVSDAASFIQFLNTWSAIARGETHFNTPLLDCQALPSKTSVYFTNKPSHAA</sequence>
<dbReference type="Pfam" id="PF02458">
    <property type="entry name" value="Transferase"/>
    <property type="match status" value="1"/>
</dbReference>
<comment type="caution">
    <text evidence="4">The sequence shown here is derived from an EMBL/GenBank/DDBJ whole genome shotgun (WGS) entry which is preliminary data.</text>
</comment>
<keyword evidence="5" id="KW-1185">Reference proteome</keyword>
<evidence type="ECO:0000313" key="5">
    <source>
        <dbReference type="Proteomes" id="UP000796880"/>
    </source>
</evidence>
<dbReference type="PANTHER" id="PTHR31623:SF17">
    <property type="entry name" value="F21J9.9"/>
    <property type="match status" value="1"/>
</dbReference>
<dbReference type="Gene3D" id="3.30.559.10">
    <property type="entry name" value="Chloramphenicol acetyltransferase-like domain"/>
    <property type="match status" value="1"/>
</dbReference>
<organism evidence="4 5">
    <name type="scientific">Rhamnella rubrinervis</name>
    <dbReference type="NCBI Taxonomy" id="2594499"/>
    <lineage>
        <taxon>Eukaryota</taxon>
        <taxon>Viridiplantae</taxon>
        <taxon>Streptophyta</taxon>
        <taxon>Embryophyta</taxon>
        <taxon>Tracheophyta</taxon>
        <taxon>Spermatophyta</taxon>
        <taxon>Magnoliopsida</taxon>
        <taxon>eudicotyledons</taxon>
        <taxon>Gunneridae</taxon>
        <taxon>Pentapetalae</taxon>
        <taxon>rosids</taxon>
        <taxon>fabids</taxon>
        <taxon>Rosales</taxon>
        <taxon>Rhamnaceae</taxon>
        <taxon>rhamnoid group</taxon>
        <taxon>Rhamneae</taxon>
        <taxon>Rhamnella</taxon>
    </lineage>
</organism>
<evidence type="ECO:0000256" key="3">
    <source>
        <dbReference type="ARBA" id="ARBA00023315"/>
    </source>
</evidence>
<dbReference type="EMBL" id="VOIH02000011">
    <property type="protein sequence ID" value="KAF3434133.1"/>
    <property type="molecule type" value="Genomic_DNA"/>
</dbReference>
<name>A0A8K0DTW7_9ROSA</name>
<reference evidence="4" key="1">
    <citation type="submission" date="2020-03" db="EMBL/GenBank/DDBJ databases">
        <title>A high-quality chromosome-level genome assembly of a woody plant with both climbing and erect habits, Rhamnella rubrinervis.</title>
        <authorList>
            <person name="Lu Z."/>
            <person name="Yang Y."/>
            <person name="Zhu X."/>
            <person name="Sun Y."/>
        </authorList>
    </citation>
    <scope>NUCLEOTIDE SEQUENCE</scope>
    <source>
        <strain evidence="4">BYM</strain>
        <tissue evidence="4">Leaf</tissue>
    </source>
</reference>
<keyword evidence="2" id="KW-0808">Transferase</keyword>
<evidence type="ECO:0000313" key="4">
    <source>
        <dbReference type="EMBL" id="KAF3434133.1"/>
    </source>
</evidence>
<dbReference type="PANTHER" id="PTHR31623">
    <property type="entry name" value="F21J9.9"/>
    <property type="match status" value="1"/>
</dbReference>
<accession>A0A8K0DTW7</accession>
<gene>
    <name evidence="4" type="ORF">FNV43_RR25236</name>
</gene>
<dbReference type="OrthoDB" id="1932220at2759"/>
<dbReference type="GO" id="GO:0016746">
    <property type="term" value="F:acyltransferase activity"/>
    <property type="evidence" value="ECO:0007669"/>
    <property type="project" value="UniProtKB-KW"/>
</dbReference>
<dbReference type="AlphaFoldDB" id="A0A8K0DTW7"/>
<dbReference type="InterPro" id="IPR023213">
    <property type="entry name" value="CAT-like_dom_sf"/>
</dbReference>
<keyword evidence="3" id="KW-0012">Acyltransferase</keyword>
<comment type="similarity">
    <text evidence="1">Belongs to the plant acyltransferase family.</text>
</comment>
<proteinExistence type="inferred from homology"/>
<evidence type="ECO:0000256" key="1">
    <source>
        <dbReference type="ARBA" id="ARBA00009861"/>
    </source>
</evidence>
<evidence type="ECO:0000256" key="2">
    <source>
        <dbReference type="ARBA" id="ARBA00022679"/>
    </source>
</evidence>
<protein>
    <submittedName>
        <fullName evidence="4">Uncharacterized protein</fullName>
    </submittedName>
</protein>